<protein>
    <submittedName>
        <fullName evidence="3">Nucleotidyltransferase family protein</fullName>
    </submittedName>
</protein>
<keyword evidence="1" id="KW-0460">Magnesium</keyword>
<dbReference type="InterPro" id="IPR025877">
    <property type="entry name" value="MobA-like_NTP_Trfase"/>
</dbReference>
<dbReference type="Proteomes" id="UP001142610">
    <property type="component" value="Unassembled WGS sequence"/>
</dbReference>
<dbReference type="InterPro" id="IPR029044">
    <property type="entry name" value="Nucleotide-diphossugar_trans"/>
</dbReference>
<organism evidence="3 4">
    <name type="scientific">Parvularcula maris</name>
    <dbReference type="NCBI Taxonomy" id="2965077"/>
    <lineage>
        <taxon>Bacteria</taxon>
        <taxon>Pseudomonadati</taxon>
        <taxon>Pseudomonadota</taxon>
        <taxon>Alphaproteobacteria</taxon>
        <taxon>Parvularculales</taxon>
        <taxon>Parvularculaceae</taxon>
        <taxon>Parvularcula</taxon>
    </lineage>
</organism>
<sequence length="248" mass="26593">MTKSVLILAGRRPGPDPLLSEYGDLPSKALIEVGGRTMLSRVAEAVGAALPEAKVLVSGLPAERAEPYGDTVRGGEGPAAAVLAGAEGAAFPLLVTTADHALLSVKTVSRFVTEAQDQKSDLVVGLADRRTVEARFPGHKRTFIRLSDRSFTGCNLFYMRSEKALAVARFWRKLEAHRKRPFKLASEIGPSVLLRFALQALSTEQLFSQLERKTGVSIGAVYLPAEAAVDVDKPSDLTLVEEILAGRA</sequence>
<evidence type="ECO:0000256" key="1">
    <source>
        <dbReference type="ARBA" id="ARBA00022842"/>
    </source>
</evidence>
<evidence type="ECO:0000259" key="2">
    <source>
        <dbReference type="Pfam" id="PF12804"/>
    </source>
</evidence>
<dbReference type="SUPFAM" id="SSF53448">
    <property type="entry name" value="Nucleotide-diphospho-sugar transferases"/>
    <property type="match status" value="1"/>
</dbReference>
<dbReference type="AlphaFoldDB" id="A0A9X2LBA7"/>
<name>A0A9X2LBA7_9PROT</name>
<comment type="caution">
    <text evidence="3">The sequence shown here is derived from an EMBL/GenBank/DDBJ whole genome shotgun (WGS) entry which is preliminary data.</text>
</comment>
<gene>
    <name evidence="3" type="ORF">NOG11_13150</name>
</gene>
<accession>A0A9X2LBA7</accession>
<feature type="domain" description="MobA-like NTP transferase" evidence="2">
    <location>
        <begin position="24"/>
        <end position="130"/>
    </location>
</feature>
<dbReference type="EMBL" id="JANIBC010000016">
    <property type="protein sequence ID" value="MCQ8186328.1"/>
    <property type="molecule type" value="Genomic_DNA"/>
</dbReference>
<dbReference type="Gene3D" id="3.90.550.10">
    <property type="entry name" value="Spore Coat Polysaccharide Biosynthesis Protein SpsA, Chain A"/>
    <property type="match status" value="1"/>
</dbReference>
<keyword evidence="4" id="KW-1185">Reference proteome</keyword>
<proteinExistence type="predicted"/>
<dbReference type="RefSeq" id="WP_256620236.1">
    <property type="nucleotide sequence ID" value="NZ_JANIBC010000016.1"/>
</dbReference>
<dbReference type="Pfam" id="PF12804">
    <property type="entry name" value="NTP_transf_3"/>
    <property type="match status" value="1"/>
</dbReference>
<reference evidence="3" key="1">
    <citation type="submission" date="2022-07" db="EMBL/GenBank/DDBJ databases">
        <title>Parvularcula maris sp. nov., an algicidal bacterium isolated from seawater.</title>
        <authorList>
            <person name="Li F."/>
        </authorList>
    </citation>
    <scope>NUCLEOTIDE SEQUENCE</scope>
    <source>
        <strain evidence="3">BGMRC 0090</strain>
    </source>
</reference>
<evidence type="ECO:0000313" key="4">
    <source>
        <dbReference type="Proteomes" id="UP001142610"/>
    </source>
</evidence>
<dbReference type="GO" id="GO:0016779">
    <property type="term" value="F:nucleotidyltransferase activity"/>
    <property type="evidence" value="ECO:0007669"/>
    <property type="project" value="UniProtKB-ARBA"/>
</dbReference>
<evidence type="ECO:0000313" key="3">
    <source>
        <dbReference type="EMBL" id="MCQ8186328.1"/>
    </source>
</evidence>